<dbReference type="InterPro" id="IPR002059">
    <property type="entry name" value="CSP_DNA-bd"/>
</dbReference>
<dbReference type="GO" id="GO:0003676">
    <property type="term" value="F:nucleic acid binding"/>
    <property type="evidence" value="ECO:0007669"/>
    <property type="project" value="InterPro"/>
</dbReference>
<dbReference type="GO" id="GO:0005829">
    <property type="term" value="C:cytosol"/>
    <property type="evidence" value="ECO:0007669"/>
    <property type="project" value="UniProtKB-ARBA"/>
</dbReference>
<evidence type="ECO:0000256" key="1">
    <source>
        <dbReference type="SAM" id="Phobius"/>
    </source>
</evidence>
<dbReference type="SUPFAM" id="SSF50249">
    <property type="entry name" value="Nucleic acid-binding proteins"/>
    <property type="match status" value="1"/>
</dbReference>
<keyword evidence="1" id="KW-0472">Membrane</keyword>
<evidence type="ECO:0000313" key="3">
    <source>
        <dbReference type="EMBL" id="QKQ24190.1"/>
    </source>
</evidence>
<dbReference type="RefSeq" id="WP_174605628.1">
    <property type="nucleotide sequence ID" value="NZ_CP054490.1"/>
</dbReference>
<keyword evidence="1" id="KW-0812">Transmembrane</keyword>
<dbReference type="InterPro" id="IPR012340">
    <property type="entry name" value="NA-bd_OB-fold"/>
</dbReference>
<keyword evidence="4" id="KW-1185">Reference proteome</keyword>
<dbReference type="AlphaFoldDB" id="A0A6N0HPM4"/>
<dbReference type="SMART" id="SM00357">
    <property type="entry name" value="CSP"/>
    <property type="match status" value="1"/>
</dbReference>
<sequence length="104" mass="11654">MAKKIKGMVAQFGTKGYGFITGDDGEKYFIHQKNIFNKSRLKVNTRVVFSVQNSEKGWVAMDVNLEKDAKVPNSESGSLSNNAVKSMFVILFVIQAIVIYKIFV</sequence>
<proteinExistence type="predicted"/>
<reference evidence="3 4" key="1">
    <citation type="submission" date="2020-05" db="EMBL/GenBank/DDBJ databases">
        <title>Horizontal transmission and recombination maintain forever young bacterial symbiont genomes.</title>
        <authorList>
            <person name="Russell S.L."/>
            <person name="Pepper-Tunick E."/>
            <person name="Svedberg J."/>
            <person name="Byrne A."/>
            <person name="Ruelas Castillo J."/>
            <person name="Vollmers C."/>
            <person name="Beinart R.A."/>
            <person name="Corbett-Detig R."/>
        </authorList>
    </citation>
    <scope>NUCLEOTIDE SEQUENCE [LARGE SCALE GENOMIC DNA]</scope>
    <source>
        <strain evidence="3">JDF_Ridge</strain>
    </source>
</reference>
<gene>
    <name evidence="3" type="ORF">HUE58_03365</name>
</gene>
<dbReference type="InterPro" id="IPR011129">
    <property type="entry name" value="CSD"/>
</dbReference>
<keyword evidence="1" id="KW-1133">Transmembrane helix</keyword>
<feature type="domain" description="CSD" evidence="2">
    <location>
        <begin position="4"/>
        <end position="65"/>
    </location>
</feature>
<feature type="transmembrane region" description="Helical" evidence="1">
    <location>
        <begin position="83"/>
        <end position="103"/>
    </location>
</feature>
<accession>A0A6N0HPM4</accession>
<dbReference type="PROSITE" id="PS51857">
    <property type="entry name" value="CSD_2"/>
    <property type="match status" value="1"/>
</dbReference>
<dbReference type="Proteomes" id="UP000509429">
    <property type="component" value="Chromosome"/>
</dbReference>
<protein>
    <submittedName>
        <fullName evidence="3">Cold shock domain-containing protein</fullName>
    </submittedName>
</protein>
<organism evidence="3 4">
    <name type="scientific">Candidatus Ruthia endofausta</name>
    <dbReference type="NCBI Taxonomy" id="2738852"/>
    <lineage>
        <taxon>Bacteria</taxon>
        <taxon>Pseudomonadati</taxon>
        <taxon>Pseudomonadota</taxon>
        <taxon>Gammaproteobacteria</taxon>
        <taxon>Candidatus Pseudothioglobaceae</taxon>
        <taxon>Candidatus Ruthturnera</taxon>
    </lineage>
</organism>
<dbReference type="Pfam" id="PF00313">
    <property type="entry name" value="CSD"/>
    <property type="match status" value="1"/>
</dbReference>
<dbReference type="Gene3D" id="2.40.50.140">
    <property type="entry name" value="Nucleic acid-binding proteins"/>
    <property type="match status" value="1"/>
</dbReference>
<dbReference type="KEGG" id="reo:HUE58_03365"/>
<evidence type="ECO:0000259" key="2">
    <source>
        <dbReference type="PROSITE" id="PS51857"/>
    </source>
</evidence>
<evidence type="ECO:0000313" key="4">
    <source>
        <dbReference type="Proteomes" id="UP000509429"/>
    </source>
</evidence>
<dbReference type="EMBL" id="CP054490">
    <property type="protein sequence ID" value="QKQ24190.1"/>
    <property type="molecule type" value="Genomic_DNA"/>
</dbReference>
<name>A0A6N0HPM4_9GAMM</name>